<organism evidence="10 11">
    <name type="scientific">Nitrincola lacisaponensis</name>
    <dbReference type="NCBI Taxonomy" id="267850"/>
    <lineage>
        <taxon>Bacteria</taxon>
        <taxon>Pseudomonadati</taxon>
        <taxon>Pseudomonadota</taxon>
        <taxon>Gammaproteobacteria</taxon>
        <taxon>Oceanospirillales</taxon>
        <taxon>Oceanospirillaceae</taxon>
        <taxon>Nitrincola</taxon>
    </lineage>
</organism>
<keyword evidence="10" id="KW-0282">Flagellum</keyword>
<dbReference type="AlphaFoldDB" id="A0A063Y433"/>
<dbReference type="OrthoDB" id="9804559at2"/>
<sequence length="247" mass="26263">MDKVLYVAMTGARENMNAQQVRANNLANVTTTGFKQDFEQARSMRVFGDGHASRVYSMAESPGTNRAYGTLQQTGRDLDVAVANGGWLAVQAPDGTEGYTRAGDLQINAANQLVTGSGLPVLGVGGAPIVIPPAEKIEIANDGSINIRPLGDDAVGLAMVDMLKIVELDPATSFKGTSGLLRTNDQQPLMPMANAQVRSGYLESSNVNAVEELTAMITLSRQYEIQVKMMKTAEENSSAAARVLQLS</sequence>
<dbReference type="InterPro" id="IPR001444">
    <property type="entry name" value="Flag_bb_rod_N"/>
</dbReference>
<comment type="subcellular location">
    <subcellularLocation>
        <location evidence="1 6">Bacterial flagellum basal body</location>
    </subcellularLocation>
</comment>
<comment type="subunit">
    <text evidence="4 6">The basal body constitutes a major portion of the flagellar organelle and consists of five rings (E,L,P,S, and M) mounted on a central rod. The rod consists of about 26 subunits of FlgG in the distal portion, and FlgB, FlgC and FlgF are thought to build up the proximal portion of the rod with about 6 subunits each.</text>
</comment>
<evidence type="ECO:0000259" key="8">
    <source>
        <dbReference type="Pfam" id="PF06429"/>
    </source>
</evidence>
<dbReference type="Pfam" id="PF00460">
    <property type="entry name" value="Flg_bb_rod"/>
    <property type="match status" value="1"/>
</dbReference>
<dbReference type="Pfam" id="PF06429">
    <property type="entry name" value="Flg_bbr_C"/>
    <property type="match status" value="1"/>
</dbReference>
<dbReference type="STRING" id="267850.ADINL_1031"/>
<feature type="domain" description="Flagellar basal body rod protein N-terminal" evidence="7">
    <location>
        <begin position="5"/>
        <end position="35"/>
    </location>
</feature>
<evidence type="ECO:0000256" key="2">
    <source>
        <dbReference type="ARBA" id="ARBA00009677"/>
    </source>
</evidence>
<dbReference type="Pfam" id="PF22692">
    <property type="entry name" value="LlgE_F_G_D1"/>
    <property type="match status" value="1"/>
</dbReference>
<comment type="similarity">
    <text evidence="2 6">Belongs to the flagella basal body rod proteins family.</text>
</comment>
<dbReference type="InterPro" id="IPR053967">
    <property type="entry name" value="LlgE_F_G-like_D1"/>
</dbReference>
<dbReference type="InterPro" id="IPR012836">
    <property type="entry name" value="FlgF"/>
</dbReference>
<evidence type="ECO:0000256" key="4">
    <source>
        <dbReference type="ARBA" id="ARBA00038560"/>
    </source>
</evidence>
<feature type="domain" description="Flagellar basal-body/hook protein C-terminal" evidence="8">
    <location>
        <begin position="198"/>
        <end position="242"/>
    </location>
</feature>
<reference evidence="10 11" key="1">
    <citation type="journal article" date="2005" name="Int. J. Syst. Evol. Microbiol.">
        <title>Nitrincola lacisaponensis gen. nov., sp. nov., a novel alkaliphilic bacterium isolated from an alkaline, saline lake.</title>
        <authorList>
            <person name="Dimitriu P.A."/>
            <person name="Shukla S.K."/>
            <person name="Conradt J."/>
            <person name="Marquez M.C."/>
            <person name="Ventosa A."/>
            <person name="Maglia A."/>
            <person name="Peyton B.M."/>
            <person name="Pinkart H.C."/>
            <person name="Mormile M.R."/>
        </authorList>
    </citation>
    <scope>NUCLEOTIDE SEQUENCE [LARGE SCALE GENOMIC DNA]</scope>
    <source>
        <strain evidence="10 11">4CA</strain>
    </source>
</reference>
<dbReference type="SUPFAM" id="SSF117143">
    <property type="entry name" value="Flagellar hook protein flgE"/>
    <property type="match status" value="1"/>
</dbReference>
<dbReference type="InterPro" id="IPR010930">
    <property type="entry name" value="Flg_bb/hook_C_dom"/>
</dbReference>
<dbReference type="InterPro" id="IPR020013">
    <property type="entry name" value="Flagellar_FlgE/F/G"/>
</dbReference>
<dbReference type="PANTHER" id="PTHR30435:SF18">
    <property type="entry name" value="FLAGELLAR BASAL-BODY ROD PROTEIN FLGF"/>
    <property type="match status" value="1"/>
</dbReference>
<dbReference type="Proteomes" id="UP000027318">
    <property type="component" value="Unassembled WGS sequence"/>
</dbReference>
<dbReference type="GO" id="GO:0071978">
    <property type="term" value="P:bacterial-type flagellum-dependent swarming motility"/>
    <property type="evidence" value="ECO:0007669"/>
    <property type="project" value="TreeGrafter"/>
</dbReference>
<keyword evidence="11" id="KW-1185">Reference proteome</keyword>
<evidence type="ECO:0000313" key="11">
    <source>
        <dbReference type="Proteomes" id="UP000027318"/>
    </source>
</evidence>
<evidence type="ECO:0000256" key="5">
    <source>
        <dbReference type="ARBA" id="ARBA00040228"/>
    </source>
</evidence>
<keyword evidence="10" id="KW-0969">Cilium</keyword>
<name>A0A063Y433_9GAMM</name>
<comment type="caution">
    <text evidence="10">The sequence shown here is derived from an EMBL/GenBank/DDBJ whole genome shotgun (WGS) entry which is preliminary data.</text>
</comment>
<dbReference type="PATRIC" id="fig|267850.7.peg.1025"/>
<gene>
    <name evidence="10" type="ORF">ADINL_1031</name>
</gene>
<evidence type="ECO:0000313" key="10">
    <source>
        <dbReference type="EMBL" id="KDE40439.1"/>
    </source>
</evidence>
<keyword evidence="10" id="KW-0966">Cell projection</keyword>
<dbReference type="NCBIfam" id="NF009280">
    <property type="entry name" value="PRK12640.1"/>
    <property type="match status" value="1"/>
</dbReference>
<evidence type="ECO:0000256" key="3">
    <source>
        <dbReference type="ARBA" id="ARBA00023143"/>
    </source>
</evidence>
<evidence type="ECO:0000259" key="7">
    <source>
        <dbReference type="Pfam" id="PF00460"/>
    </source>
</evidence>
<feature type="domain" description="Flagellar hook protein FlgE/F/G-like D1" evidence="9">
    <location>
        <begin position="82"/>
        <end position="146"/>
    </location>
</feature>
<proteinExistence type="inferred from homology"/>
<protein>
    <recommendedName>
        <fullName evidence="5 6">Flagellar basal-body rod protein FlgF</fullName>
    </recommendedName>
</protein>
<keyword evidence="3 6" id="KW-0975">Bacterial flagellum</keyword>
<accession>A0A063Y433</accession>
<dbReference type="EMBL" id="JMSZ01000016">
    <property type="protein sequence ID" value="KDE40439.1"/>
    <property type="molecule type" value="Genomic_DNA"/>
</dbReference>
<dbReference type="InterPro" id="IPR037925">
    <property type="entry name" value="FlgE/F/G-like"/>
</dbReference>
<dbReference type="GO" id="GO:0030694">
    <property type="term" value="C:bacterial-type flagellum basal body, rod"/>
    <property type="evidence" value="ECO:0007669"/>
    <property type="project" value="UniProtKB-UniRule"/>
</dbReference>
<dbReference type="NCBIfam" id="TIGR02490">
    <property type="entry name" value="flgF"/>
    <property type="match status" value="1"/>
</dbReference>
<evidence type="ECO:0000256" key="6">
    <source>
        <dbReference type="RuleBase" id="RU362116"/>
    </source>
</evidence>
<evidence type="ECO:0000256" key="1">
    <source>
        <dbReference type="ARBA" id="ARBA00004117"/>
    </source>
</evidence>
<dbReference type="PANTHER" id="PTHR30435">
    <property type="entry name" value="FLAGELLAR PROTEIN"/>
    <property type="match status" value="1"/>
</dbReference>
<evidence type="ECO:0000259" key="9">
    <source>
        <dbReference type="Pfam" id="PF22692"/>
    </source>
</evidence>
<dbReference type="RefSeq" id="WP_036544579.1">
    <property type="nucleotide sequence ID" value="NZ_JMSZ01000016.1"/>
</dbReference>
<dbReference type="NCBIfam" id="TIGR03506">
    <property type="entry name" value="FlgEFG_subfam"/>
    <property type="match status" value="1"/>
</dbReference>